<proteinExistence type="inferred from homology"/>
<keyword evidence="6" id="KW-1185">Reference proteome</keyword>
<dbReference type="Gene3D" id="1.25.20.10">
    <property type="entry name" value="Bacterial muramidases"/>
    <property type="match status" value="1"/>
</dbReference>
<dbReference type="InterPro" id="IPR037061">
    <property type="entry name" value="Lytic_TGlycoase_superhlx_L_sf"/>
</dbReference>
<evidence type="ECO:0000259" key="4">
    <source>
        <dbReference type="Pfam" id="PF14718"/>
    </source>
</evidence>
<dbReference type="SUPFAM" id="SSF48435">
    <property type="entry name" value="Bacterial muramidases"/>
    <property type="match status" value="1"/>
</dbReference>
<name>A0ABP6VPP5_9GAMM</name>
<dbReference type="EMBL" id="BAABCX010000002">
    <property type="protein sequence ID" value="GAA3538406.1"/>
    <property type="molecule type" value="Genomic_DNA"/>
</dbReference>
<dbReference type="SUPFAM" id="SSF53955">
    <property type="entry name" value="Lysozyme-like"/>
    <property type="match status" value="1"/>
</dbReference>
<protein>
    <submittedName>
        <fullName evidence="5">Transglycosylase SLT domain-containing protein</fullName>
    </submittedName>
</protein>
<evidence type="ECO:0000256" key="1">
    <source>
        <dbReference type="ARBA" id="ARBA00007734"/>
    </source>
</evidence>
<keyword evidence="2" id="KW-0732">Signal</keyword>
<dbReference type="Gene3D" id="1.10.530.10">
    <property type="match status" value="1"/>
</dbReference>
<comment type="caution">
    <text evidence="5">The sequence shown here is derived from an EMBL/GenBank/DDBJ whole genome shotgun (WGS) entry which is preliminary data.</text>
</comment>
<evidence type="ECO:0000259" key="3">
    <source>
        <dbReference type="Pfam" id="PF01464"/>
    </source>
</evidence>
<feature type="domain" description="Lytic transglycosylase superhelical linker" evidence="4">
    <location>
        <begin position="398"/>
        <end position="463"/>
    </location>
</feature>
<dbReference type="InterPro" id="IPR012289">
    <property type="entry name" value="Lytic_TGlycosylase_superhlx_L"/>
</dbReference>
<dbReference type="PANTHER" id="PTHR37423">
    <property type="entry name" value="SOLUBLE LYTIC MUREIN TRANSGLYCOSYLASE-RELATED"/>
    <property type="match status" value="1"/>
</dbReference>
<sequence>MKSWLGIGLLVFSLGVSAQTSSLRERYDAAEQALKRNELTRFQQLRQGLDSYPLTVYLDYELISRRLNQLSLGEVQAFMRKYPDSLQADRLERAFLVRLAQEQRWQEFLSLYPKLPNSTELQCAHYRAKWALGDRATALAGAERLWLNGRSLPGACTPLFDSWRSVGGRTDHHVWQRMELAFELGESSIVSYLSRELGPSTRAAGELLVQLDKQPERLGNITQFDGSSPQYQSAVSHGLARLADTEPGLVMNLYPQYQKRLGLSREHVARIERKLAQRLMFNRTREHREWLDHRLPEVGDIDLLELRARLAIWEQDWRRLPEWIDRLPTESQQDSRWQYWRGRALSGLRQSDQADAAWHKAAQARDYYGFLAAHQSSRPVALQKQPLKPAPAWDKAAARWPALRRVDEWMARGHKSNARIEWNHLLSKLDVDAQSELGSLALTRHWYDKSILASIQAKAWDQLDLRFPVVYRDSFRRQAQRLNIEEATLFAIARQESAFFEQARSPAGAGGLMQLMPGTARETARKHGIPFRSANDVYHPDINVQLGSAYFRELLDRYDNNRILAIAAYNAGPGRINGWLRESGSRPFDVWVESIPFRETRGYVQNVLAFAVIYQDILGQPKSLLRPVEVIYGY</sequence>
<dbReference type="Gene3D" id="1.10.1240.20">
    <property type="entry name" value="Lytic transglycosylase, superhelical linker domain"/>
    <property type="match status" value="1"/>
</dbReference>
<dbReference type="InterPro" id="IPR008258">
    <property type="entry name" value="Transglycosylase_SLT_dom_1"/>
</dbReference>
<evidence type="ECO:0000256" key="2">
    <source>
        <dbReference type="ARBA" id="ARBA00022729"/>
    </source>
</evidence>
<dbReference type="InterPro" id="IPR023346">
    <property type="entry name" value="Lysozyme-like_dom_sf"/>
</dbReference>
<accession>A0ABP6VPP5</accession>
<evidence type="ECO:0000313" key="5">
    <source>
        <dbReference type="EMBL" id="GAA3538406.1"/>
    </source>
</evidence>
<comment type="similarity">
    <text evidence="1">Belongs to the transglycosylase Slt family.</text>
</comment>
<dbReference type="Proteomes" id="UP001500795">
    <property type="component" value="Unassembled WGS sequence"/>
</dbReference>
<dbReference type="PANTHER" id="PTHR37423:SF5">
    <property type="entry name" value="SOLUBLE LYTIC MUREIN TRANSGLYCOSYLASE"/>
    <property type="match status" value="1"/>
</dbReference>
<dbReference type="Pfam" id="PF01464">
    <property type="entry name" value="SLT"/>
    <property type="match status" value="1"/>
</dbReference>
<dbReference type="InterPro" id="IPR008939">
    <property type="entry name" value="Lytic_TGlycosylase_superhlx_U"/>
</dbReference>
<feature type="domain" description="Transglycosylase SLT" evidence="3">
    <location>
        <begin position="475"/>
        <end position="589"/>
    </location>
</feature>
<reference evidence="6" key="1">
    <citation type="journal article" date="2019" name="Int. J. Syst. Evol. Microbiol.">
        <title>The Global Catalogue of Microorganisms (GCM) 10K type strain sequencing project: providing services to taxonomists for standard genome sequencing and annotation.</title>
        <authorList>
            <consortium name="The Broad Institute Genomics Platform"/>
            <consortium name="The Broad Institute Genome Sequencing Center for Infectious Disease"/>
            <person name="Wu L."/>
            <person name="Ma J."/>
        </authorList>
    </citation>
    <scope>NUCLEOTIDE SEQUENCE [LARGE SCALE GENOMIC DNA]</scope>
    <source>
        <strain evidence="6">JCM 17110</strain>
    </source>
</reference>
<dbReference type="RefSeq" id="WP_344957015.1">
    <property type="nucleotide sequence ID" value="NZ_BAABCX010000002.1"/>
</dbReference>
<gene>
    <name evidence="5" type="ORF">GCM10022394_17560</name>
</gene>
<organism evidence="5 6">
    <name type="scientific">Zobellella aerophila</name>
    <dbReference type="NCBI Taxonomy" id="870480"/>
    <lineage>
        <taxon>Bacteria</taxon>
        <taxon>Pseudomonadati</taxon>
        <taxon>Pseudomonadota</taxon>
        <taxon>Gammaproteobacteria</taxon>
        <taxon>Aeromonadales</taxon>
        <taxon>Aeromonadaceae</taxon>
        <taxon>Zobellella</taxon>
    </lineage>
</organism>
<dbReference type="CDD" id="cd13401">
    <property type="entry name" value="Slt70-like"/>
    <property type="match status" value="1"/>
</dbReference>
<dbReference type="Pfam" id="PF14718">
    <property type="entry name" value="SLT_L"/>
    <property type="match status" value="1"/>
</dbReference>
<evidence type="ECO:0000313" key="6">
    <source>
        <dbReference type="Proteomes" id="UP001500795"/>
    </source>
</evidence>